<feature type="compositionally biased region" description="Basic and acidic residues" evidence="1">
    <location>
        <begin position="1"/>
        <end position="11"/>
    </location>
</feature>
<accession>I8TBN3</accession>
<evidence type="ECO:0000313" key="2">
    <source>
        <dbReference type="EMBL" id="EIT71290.1"/>
    </source>
</evidence>
<dbReference type="STRING" id="1172194.WQQ_14270"/>
<dbReference type="AlphaFoldDB" id="I8TBN3"/>
<comment type="caution">
    <text evidence="2">The sequence shown here is derived from an EMBL/GenBank/DDBJ whole genome shotgun (WGS) entry which is preliminary data.</text>
</comment>
<proteinExistence type="predicted"/>
<protein>
    <submittedName>
        <fullName evidence="2">Uncharacterized protein</fullName>
    </submittedName>
</protein>
<keyword evidence="3" id="KW-1185">Reference proteome</keyword>
<organism evidence="2 3">
    <name type="scientific">Hydrocarboniphaga effusa AP103</name>
    <dbReference type="NCBI Taxonomy" id="1172194"/>
    <lineage>
        <taxon>Bacteria</taxon>
        <taxon>Pseudomonadati</taxon>
        <taxon>Pseudomonadota</taxon>
        <taxon>Gammaproteobacteria</taxon>
        <taxon>Nevskiales</taxon>
        <taxon>Nevskiaceae</taxon>
        <taxon>Hydrocarboniphaga</taxon>
    </lineage>
</organism>
<name>I8TBN3_9GAMM</name>
<dbReference type="EMBL" id="AKGD01000001">
    <property type="protein sequence ID" value="EIT71290.1"/>
    <property type="molecule type" value="Genomic_DNA"/>
</dbReference>
<dbReference type="Proteomes" id="UP000003704">
    <property type="component" value="Unassembled WGS sequence"/>
</dbReference>
<evidence type="ECO:0000313" key="3">
    <source>
        <dbReference type="Proteomes" id="UP000003704"/>
    </source>
</evidence>
<sequence length="39" mass="4356">MNRDPCTREGRTTPLGRSSASRARRSCAAHPLYRPRLAS</sequence>
<gene>
    <name evidence="2" type="ORF">WQQ_14270</name>
</gene>
<evidence type="ECO:0000256" key="1">
    <source>
        <dbReference type="SAM" id="MobiDB-lite"/>
    </source>
</evidence>
<reference evidence="2 3" key="1">
    <citation type="journal article" date="2012" name="J. Bacteriol.">
        <title>Genome Sequence of n-Alkane-Degrading Hydrocarboniphaga effusa Strain AP103T (ATCC BAA-332T).</title>
        <authorList>
            <person name="Chang H.K."/>
            <person name="Zylstra G.J."/>
            <person name="Chae J.C."/>
        </authorList>
    </citation>
    <scope>NUCLEOTIDE SEQUENCE [LARGE SCALE GENOMIC DNA]</scope>
    <source>
        <strain evidence="2 3">AP103</strain>
    </source>
</reference>
<feature type="region of interest" description="Disordered" evidence="1">
    <location>
        <begin position="1"/>
        <end position="39"/>
    </location>
</feature>